<evidence type="ECO:0000313" key="2">
    <source>
        <dbReference type="Proteomes" id="UP001189429"/>
    </source>
</evidence>
<protein>
    <submittedName>
        <fullName evidence="1">Uncharacterized protein</fullName>
    </submittedName>
</protein>
<evidence type="ECO:0000313" key="1">
    <source>
        <dbReference type="EMBL" id="CAK0834223.1"/>
    </source>
</evidence>
<name>A0ABN9SQP2_9DINO</name>
<reference evidence="1" key="1">
    <citation type="submission" date="2023-10" db="EMBL/GenBank/DDBJ databases">
        <authorList>
            <person name="Chen Y."/>
            <person name="Shah S."/>
            <person name="Dougan E. K."/>
            <person name="Thang M."/>
            <person name="Chan C."/>
        </authorList>
    </citation>
    <scope>NUCLEOTIDE SEQUENCE [LARGE SCALE GENOMIC DNA]</scope>
</reference>
<comment type="caution">
    <text evidence="1">The sequence shown here is derived from an EMBL/GenBank/DDBJ whole genome shotgun (WGS) entry which is preliminary data.</text>
</comment>
<organism evidence="1 2">
    <name type="scientific">Prorocentrum cordatum</name>
    <dbReference type="NCBI Taxonomy" id="2364126"/>
    <lineage>
        <taxon>Eukaryota</taxon>
        <taxon>Sar</taxon>
        <taxon>Alveolata</taxon>
        <taxon>Dinophyceae</taxon>
        <taxon>Prorocentrales</taxon>
        <taxon>Prorocentraceae</taxon>
        <taxon>Prorocentrum</taxon>
    </lineage>
</organism>
<dbReference type="Proteomes" id="UP001189429">
    <property type="component" value="Unassembled WGS sequence"/>
</dbReference>
<keyword evidence="2" id="KW-1185">Reference proteome</keyword>
<dbReference type="EMBL" id="CAUYUJ010012570">
    <property type="protein sequence ID" value="CAK0834223.1"/>
    <property type="molecule type" value="Genomic_DNA"/>
</dbReference>
<proteinExistence type="predicted"/>
<gene>
    <name evidence="1" type="ORF">PCOR1329_LOCUS31699</name>
</gene>
<sequence>MRMRCFICTVCSPGMCSTCRCCAIRRPAEAAGFLQGFAKAAGKVLPYSQRQIMKGIKEAGQALFAPERGGSLEIFKKRPMTQVLQKYCAQDVVHLFPMYEAWCACIPEKTLRLVSEMRMLTRIRSKVVETGPQLARVDFEFPGESKKRTLEETLLVHFNELYFDGHDSPDRAKLISAVAHFRLGPLTKRVILPRVQRALTGWQCPILWLLSEHEARSEDCDGSLLLDSPESVWMERVLGRLVDGRDAEGPLLAPGMPSGPMAFQQAPVALELEPHRPAGAAPMLTNVGEFGDINNWGFWEADRSLQRHATGGRVFSGSGNWSRALRRGLASCLLPRVFELGVEREPALGDLSRRGAMLGHRLAQFSFSFFLERALRGAPAAIENPATS</sequence>
<accession>A0ABN9SQP2</accession>